<evidence type="ECO:0000313" key="3">
    <source>
        <dbReference type="Proteomes" id="UP000315677"/>
    </source>
</evidence>
<dbReference type="RefSeq" id="WP_211366823.1">
    <property type="nucleotide sequence ID" value="NZ_VFPA01000003.1"/>
</dbReference>
<dbReference type="Proteomes" id="UP000315677">
    <property type="component" value="Unassembled WGS sequence"/>
</dbReference>
<dbReference type="Pfam" id="PF08592">
    <property type="entry name" value="Anthrone_oxy"/>
    <property type="match status" value="1"/>
</dbReference>
<dbReference type="EMBL" id="VFPA01000003">
    <property type="protein sequence ID" value="TQM09254.1"/>
    <property type="molecule type" value="Genomic_DNA"/>
</dbReference>
<keyword evidence="1" id="KW-1133">Transmembrane helix</keyword>
<sequence>MTTNTIPGLREDTAMTTIRGAALFAATLTTGLYAGLFYTFSVPVMPGLGQVDDETFVRAVQQINRAVENGWFMTIFLGAPALAALAAVLRLRQGHRRALAWTAAGFVLAATAQIITFVVHIPLNTTIDTAGDPGRIADIAGLRAGFEAAWTRWNLARTITATAAFACLIRAVAVDGRGRTTP</sequence>
<feature type="transmembrane region" description="Helical" evidence="1">
    <location>
        <begin position="71"/>
        <end position="91"/>
    </location>
</feature>
<proteinExistence type="predicted"/>
<reference evidence="2 3" key="1">
    <citation type="submission" date="2019-06" db="EMBL/GenBank/DDBJ databases">
        <title>Sequencing the genomes of 1000 actinobacteria strains.</title>
        <authorList>
            <person name="Klenk H.-P."/>
        </authorList>
    </citation>
    <scope>NUCLEOTIDE SEQUENCE [LARGE SCALE GENOMIC DNA]</scope>
    <source>
        <strain evidence="2 3">DSM 45301</strain>
    </source>
</reference>
<feature type="transmembrane region" description="Helical" evidence="1">
    <location>
        <begin position="21"/>
        <end position="40"/>
    </location>
</feature>
<evidence type="ECO:0000256" key="1">
    <source>
        <dbReference type="SAM" id="Phobius"/>
    </source>
</evidence>
<comment type="caution">
    <text evidence="2">The sequence shown here is derived from an EMBL/GenBank/DDBJ whole genome shotgun (WGS) entry which is preliminary data.</text>
</comment>
<dbReference type="AlphaFoldDB" id="A0A543DIU5"/>
<gene>
    <name evidence="2" type="ORF">FB558_5006</name>
</gene>
<keyword evidence="3" id="KW-1185">Reference proteome</keyword>
<keyword evidence="1" id="KW-0812">Transmembrane</keyword>
<accession>A0A543DIU5</accession>
<name>A0A543DIU5_9PSEU</name>
<keyword evidence="1" id="KW-0472">Membrane</keyword>
<feature type="transmembrane region" description="Helical" evidence="1">
    <location>
        <begin position="98"/>
        <end position="119"/>
    </location>
</feature>
<evidence type="ECO:0000313" key="2">
    <source>
        <dbReference type="EMBL" id="TQM09254.1"/>
    </source>
</evidence>
<organism evidence="2 3">
    <name type="scientific">Pseudonocardia kunmingensis</name>
    <dbReference type="NCBI Taxonomy" id="630975"/>
    <lineage>
        <taxon>Bacteria</taxon>
        <taxon>Bacillati</taxon>
        <taxon>Actinomycetota</taxon>
        <taxon>Actinomycetes</taxon>
        <taxon>Pseudonocardiales</taxon>
        <taxon>Pseudonocardiaceae</taxon>
        <taxon>Pseudonocardia</taxon>
    </lineage>
</organism>
<dbReference type="InterPro" id="IPR013901">
    <property type="entry name" value="Anthrone_oxy"/>
</dbReference>
<protein>
    <submittedName>
        <fullName evidence="2">Putative membrane protein</fullName>
    </submittedName>
</protein>